<dbReference type="EMBL" id="JAPXFL010000004">
    <property type="protein sequence ID" value="KAK9507195.1"/>
    <property type="molecule type" value="Genomic_DNA"/>
</dbReference>
<protein>
    <recommendedName>
        <fullName evidence="6">Dehydrogenase/reductase SDR family member 11</fullName>
    </recommendedName>
</protein>
<dbReference type="AlphaFoldDB" id="A0AAW1DFK9"/>
<evidence type="ECO:0008006" key="6">
    <source>
        <dbReference type="Google" id="ProtNLM"/>
    </source>
</evidence>
<keyword evidence="5" id="KW-1185">Reference proteome</keyword>
<dbReference type="InterPro" id="IPR002347">
    <property type="entry name" value="SDR_fam"/>
</dbReference>
<comment type="caution">
    <text evidence="4">The sequence shown here is derived from an EMBL/GenBank/DDBJ whole genome shotgun (WGS) entry which is preliminary data.</text>
</comment>
<dbReference type="InterPro" id="IPR036291">
    <property type="entry name" value="NAD(P)-bd_dom_sf"/>
</dbReference>
<dbReference type="Proteomes" id="UP001461498">
    <property type="component" value="Unassembled WGS sequence"/>
</dbReference>
<evidence type="ECO:0000256" key="1">
    <source>
        <dbReference type="ARBA" id="ARBA00006484"/>
    </source>
</evidence>
<dbReference type="PANTHER" id="PTHR43115">
    <property type="entry name" value="DEHYDROGENASE/REDUCTASE SDR FAMILY MEMBER 11"/>
    <property type="match status" value="1"/>
</dbReference>
<dbReference type="PANTHER" id="PTHR43115:SF4">
    <property type="entry name" value="DEHYDROGENASE_REDUCTASE SDR FAMILY MEMBER 11"/>
    <property type="match status" value="1"/>
</dbReference>
<keyword evidence="2" id="KW-0560">Oxidoreductase</keyword>
<dbReference type="Gene3D" id="3.40.50.720">
    <property type="entry name" value="NAD(P)-binding Rossmann-like Domain"/>
    <property type="match status" value="1"/>
</dbReference>
<comment type="similarity">
    <text evidence="1 3">Belongs to the short-chain dehydrogenases/reductases (SDR) family.</text>
</comment>
<evidence type="ECO:0000313" key="5">
    <source>
        <dbReference type="Proteomes" id="UP001461498"/>
    </source>
</evidence>
<evidence type="ECO:0000256" key="3">
    <source>
        <dbReference type="RuleBase" id="RU000363"/>
    </source>
</evidence>
<dbReference type="PRINTS" id="PR00080">
    <property type="entry name" value="SDRFAMILY"/>
</dbReference>
<evidence type="ECO:0000313" key="4">
    <source>
        <dbReference type="EMBL" id="KAK9507195.1"/>
    </source>
</evidence>
<dbReference type="SUPFAM" id="SSF51735">
    <property type="entry name" value="NAD(P)-binding Rossmann-fold domains"/>
    <property type="match status" value="1"/>
</dbReference>
<organism evidence="4 5">
    <name type="scientific">Rhynocoris fuscipes</name>
    <dbReference type="NCBI Taxonomy" id="488301"/>
    <lineage>
        <taxon>Eukaryota</taxon>
        <taxon>Metazoa</taxon>
        <taxon>Ecdysozoa</taxon>
        <taxon>Arthropoda</taxon>
        <taxon>Hexapoda</taxon>
        <taxon>Insecta</taxon>
        <taxon>Pterygota</taxon>
        <taxon>Neoptera</taxon>
        <taxon>Paraneoptera</taxon>
        <taxon>Hemiptera</taxon>
        <taxon>Heteroptera</taxon>
        <taxon>Panheteroptera</taxon>
        <taxon>Cimicomorpha</taxon>
        <taxon>Reduviidae</taxon>
        <taxon>Harpactorinae</taxon>
        <taxon>Harpactorini</taxon>
        <taxon>Rhynocoris</taxon>
    </lineage>
</organism>
<evidence type="ECO:0000256" key="2">
    <source>
        <dbReference type="ARBA" id="ARBA00023002"/>
    </source>
</evidence>
<accession>A0AAW1DFK9</accession>
<dbReference type="PRINTS" id="PR00081">
    <property type="entry name" value="GDHRDH"/>
</dbReference>
<dbReference type="Pfam" id="PF00106">
    <property type="entry name" value="adh_short"/>
    <property type="match status" value="1"/>
</dbReference>
<dbReference type="GO" id="GO:0016616">
    <property type="term" value="F:oxidoreductase activity, acting on the CH-OH group of donors, NAD or NADP as acceptor"/>
    <property type="evidence" value="ECO:0007669"/>
    <property type="project" value="UniProtKB-ARBA"/>
</dbReference>
<name>A0AAW1DFK9_9HEMI</name>
<sequence>MERWNGKVAVVTGASSGIGEALVKKLLHSGIKVAALARRVDRLQKLEGECKANKSCKGSLKGLKCDVTKEEEVKSAFDWIEENWGAVHILVNNAAVLHQNLLTSIDVSQVSQTMNINVVGTLIVLKYGMQSMQKHNIEHGHVFFVNSIAGHEIVPMPGMSAYCASKHALKVFSSSLINEFSFMKKKIRITSIHPGLVETEMSSQFKEHIKDDTPILKACDIADAIIFALSAPPHVNISELTIQPVGESMAATTASLMHSMNEQSKV</sequence>
<reference evidence="4 5" key="1">
    <citation type="submission" date="2022-12" db="EMBL/GenBank/DDBJ databases">
        <title>Chromosome-level genome assembly of true bugs.</title>
        <authorList>
            <person name="Ma L."/>
            <person name="Li H."/>
        </authorList>
    </citation>
    <scope>NUCLEOTIDE SEQUENCE [LARGE SCALE GENOMIC DNA]</scope>
    <source>
        <strain evidence="4">Lab_2022b</strain>
    </source>
</reference>
<gene>
    <name evidence="4" type="ORF">O3M35_007103</name>
</gene>
<proteinExistence type="inferred from homology"/>
<dbReference type="FunFam" id="3.40.50.720:FF:000047">
    <property type="entry name" value="NADP-dependent L-serine/L-allo-threonine dehydrogenase"/>
    <property type="match status" value="1"/>
</dbReference>